<accession>E2SAP3</accession>
<dbReference type="RefSeq" id="WP_007078123.1">
    <property type="nucleotide sequence ID" value="NZ_CM001024.1"/>
</dbReference>
<sequence length="241" mass="25930">MGIADRLRRVARAWRGSDDPADLAGRLDDTYREQIVLLQQVSRGVADLATHRKRVELQLTKLRHQAEQLDEQAKVRVAAGDDDGARAALTRRAALVTAADELGDRHADLVSDEARLQATAADLQAKVDAFRLRKDTLVARRSAATARSEITRATTGISSSSSDVGQAMAEAERHTRELDARSDAVDELVAEGIMDGPGGPAPTGHAESERWDRAFEAADPHRAPGEDRSEGGSGGQNQIQG</sequence>
<dbReference type="OrthoDB" id="9779630at2"/>
<dbReference type="eggNOG" id="COG1842">
    <property type="taxonomic scope" value="Bacteria"/>
</dbReference>
<gene>
    <name evidence="3" type="ORF">HMPREF0063_11101</name>
</gene>
<dbReference type="Pfam" id="PF04012">
    <property type="entry name" value="PspA_IM30"/>
    <property type="match status" value="1"/>
</dbReference>
<keyword evidence="4" id="KW-1185">Reference proteome</keyword>
<feature type="compositionally biased region" description="Polar residues" evidence="2">
    <location>
        <begin position="151"/>
        <end position="164"/>
    </location>
</feature>
<dbReference type="PANTHER" id="PTHR31088">
    <property type="entry name" value="MEMBRANE-ASSOCIATED PROTEIN VIPP1, CHLOROPLASTIC"/>
    <property type="match status" value="1"/>
</dbReference>
<evidence type="ECO:0000313" key="3">
    <source>
        <dbReference type="EMBL" id="EFQ83439.1"/>
    </source>
</evidence>
<reference evidence="3" key="1">
    <citation type="submission" date="2010-08" db="EMBL/GenBank/DDBJ databases">
        <authorList>
            <person name="Muzny D."/>
            <person name="Qin X."/>
            <person name="Buhay C."/>
            <person name="Dugan-Rocha S."/>
            <person name="Ding Y."/>
            <person name="Chen G."/>
            <person name="Hawes A."/>
            <person name="Holder M."/>
            <person name="Jhangiani S."/>
            <person name="Johnson A."/>
            <person name="Khan Z."/>
            <person name="Li Z."/>
            <person name="Liu W."/>
            <person name="Liu X."/>
            <person name="Perez L."/>
            <person name="Shen H."/>
            <person name="Wang Q."/>
            <person name="Watt J."/>
            <person name="Xi L."/>
            <person name="Xin Y."/>
            <person name="Zhou J."/>
            <person name="Deng J."/>
            <person name="Jiang H."/>
            <person name="Liu Y."/>
            <person name="Qu J."/>
            <person name="Song X.-Z."/>
            <person name="Zhang L."/>
            <person name="Villasana D."/>
            <person name="Johnson A."/>
            <person name="Liu J."/>
            <person name="Liyanage D."/>
            <person name="Lorensuhewa L."/>
            <person name="Robinson T."/>
            <person name="Song A."/>
            <person name="Song B.-B."/>
            <person name="Dinh H."/>
            <person name="Thornton R."/>
            <person name="Coyle M."/>
            <person name="Francisco L."/>
            <person name="Jackson L."/>
            <person name="Javaid M."/>
            <person name="Korchina V."/>
            <person name="Kovar C."/>
            <person name="Mata R."/>
            <person name="Mathew T."/>
            <person name="Ngo R."/>
            <person name="Nguyen L."/>
            <person name="Nguyen N."/>
            <person name="Okwuonu G."/>
            <person name="Ongeri F."/>
            <person name="Pham C."/>
            <person name="Simmons D."/>
            <person name="Wilczek-Boney K."/>
            <person name="Hale W."/>
            <person name="Jakkamsetti A."/>
            <person name="Pham P."/>
            <person name="Ruth R."/>
            <person name="San Lucas F."/>
            <person name="Warren J."/>
            <person name="Zhang J."/>
            <person name="Zhao Z."/>
            <person name="Zhou C."/>
            <person name="Zhu D."/>
            <person name="Lee S."/>
            <person name="Bess C."/>
            <person name="Blankenburg K."/>
            <person name="Forbes L."/>
            <person name="Fu Q."/>
            <person name="Gubbala S."/>
            <person name="Hirani K."/>
            <person name="Jayaseelan J.C."/>
            <person name="Lara F."/>
            <person name="Munidasa M."/>
            <person name="Palculict T."/>
            <person name="Patil S."/>
            <person name="Pu L.-L."/>
            <person name="Saada N."/>
            <person name="Tang L."/>
            <person name="Weissenberger G."/>
            <person name="Zhu Y."/>
            <person name="Hemphill L."/>
            <person name="Shang Y."/>
            <person name="Youmans B."/>
            <person name="Ayvaz T."/>
            <person name="Ross M."/>
            <person name="Santibanez J."/>
            <person name="Aqrawi P."/>
            <person name="Gross S."/>
            <person name="Joshi V."/>
            <person name="Fowler G."/>
            <person name="Nazareth L."/>
            <person name="Reid J."/>
            <person name="Worley K."/>
            <person name="Petrosino J."/>
            <person name="Highlander S."/>
            <person name="Gibbs R."/>
        </authorList>
    </citation>
    <scope>NUCLEOTIDE SEQUENCE [LARGE SCALE GENOMIC DNA]</scope>
    <source>
        <strain evidence="3">DSM 15272</strain>
    </source>
</reference>
<dbReference type="HOGENOM" id="CLU_1149955_0_0_11"/>
<dbReference type="PANTHER" id="PTHR31088:SF6">
    <property type="entry name" value="PHAGE SHOCK PROTEIN A"/>
    <property type="match status" value="1"/>
</dbReference>
<dbReference type="EMBL" id="ACLF03000004">
    <property type="protein sequence ID" value="EFQ83439.1"/>
    <property type="molecule type" value="Genomic_DNA"/>
</dbReference>
<proteinExistence type="inferred from homology"/>
<evidence type="ECO:0000256" key="1">
    <source>
        <dbReference type="ARBA" id="ARBA00043985"/>
    </source>
</evidence>
<name>E2SAP3_9ACTN</name>
<comment type="similarity">
    <text evidence="1">Belongs to the PspA/Vipp/IM30 family.</text>
</comment>
<dbReference type="STRING" id="585531.HMPREF0063_11101"/>
<feature type="compositionally biased region" description="Basic and acidic residues" evidence="2">
    <location>
        <begin position="170"/>
        <end position="184"/>
    </location>
</feature>
<feature type="region of interest" description="Disordered" evidence="2">
    <location>
        <begin position="150"/>
        <end position="241"/>
    </location>
</feature>
<evidence type="ECO:0000256" key="2">
    <source>
        <dbReference type="SAM" id="MobiDB-lite"/>
    </source>
</evidence>
<dbReference type="AlphaFoldDB" id="E2SAP3"/>
<dbReference type="Proteomes" id="UP000003111">
    <property type="component" value="Unassembled WGS sequence"/>
</dbReference>
<organism evidence="3 4">
    <name type="scientific">Aeromicrobium marinum DSM 15272</name>
    <dbReference type="NCBI Taxonomy" id="585531"/>
    <lineage>
        <taxon>Bacteria</taxon>
        <taxon>Bacillati</taxon>
        <taxon>Actinomycetota</taxon>
        <taxon>Actinomycetes</taxon>
        <taxon>Propionibacteriales</taxon>
        <taxon>Nocardioidaceae</taxon>
        <taxon>Aeromicrobium</taxon>
    </lineage>
</organism>
<protein>
    <submittedName>
        <fullName evidence="3">PspA/IM30 family protein</fullName>
    </submittedName>
</protein>
<dbReference type="InterPro" id="IPR007157">
    <property type="entry name" value="PspA_VIPP1"/>
</dbReference>
<feature type="compositionally biased region" description="Basic and acidic residues" evidence="2">
    <location>
        <begin position="206"/>
        <end position="230"/>
    </location>
</feature>
<evidence type="ECO:0000313" key="4">
    <source>
        <dbReference type="Proteomes" id="UP000003111"/>
    </source>
</evidence>
<comment type="caution">
    <text evidence="3">The sequence shown here is derived from an EMBL/GenBank/DDBJ whole genome shotgun (WGS) entry which is preliminary data.</text>
</comment>